<sequence length="945" mass="106666">MPRIKVKPAQHEDTLPFTVALDSATDSFSHFQTEESGEKEKQPVKSKKRARVSPCQTVSDFALNVSTAHGLPNIFRAKTKLGRLTWSLIFFVGIVVSIWQGTLIVVNYLNFQVTTEVKIVTHSSLEFPSVTVCNTNKLRLSAISRSRHRQMLVVDHDVSLPYYAPCVGDDFLCRDRPVCIKRYLLCDGIRQCGVNDTSDEDDCDYDFGSCADDEFRCVYSGSQSGLCIHKKRECDRNKDCYGGEDEDDCECKSSEFKCEKHGGCIRKTSVCDGKSDCIDGSDEKTCMPDGNFQCDDSSFRCVSTDTCIPKTYVCDNDNDCADGSDESITACAQLTTTSAPFLCDNDRFSCGDGECIPSSWRCDSEADCANGLDESESHCAPSSRRRRSTGDQPTDSPSDLVRQAHPGNHSNPTYSFFCLSGERVPLWQTCNGFPDCYDGSDEWAANCSDIVSECGINEFQCRERTQEGTVTCIPKSYVCDDYPDCLTGQEAGEPSHTPSDESACATADETLPADYFRCANGHKMIHKYDVCNTVPDCFPEKDDEYACTWENRTSGEVPDPFESPLWYQKYAPLVRKKYHYLFDDFSYRWRPFDRVKGEDPPDWNSFVTYSATPDYSDLVEVPKLSQDEVHQFGHQKEDFILQCSYEETKCNLSDILEFQDDTYGNCFTFNPEGFFATSTTSSRYGLRMTLFLEQSEYISIFGQEAGVRVAISPPGIRPNPTHHGFTVKPGTVTSIGLRYNFVNRKPHPYGKCQTSVENSPIIEDGVVREIRETEQYDRGLCKKSCLHRHILEQCGCSDTLELAGPRCEILNTEQDVCKQLMYFLHQSDNLTCHCPQQCSEVYYTKTSSTSAWPSANFMKHLLKNLHSINRKTKHLNGNNIDKNIVRIEVYYEELNYESTKEEPAYQPSSLFGDIGGIMGLYIGFSFITVFEFFGVIYTLIKNAYF</sequence>
<keyword evidence="3 17" id="KW-0813">Transport</keyword>
<keyword evidence="12 16" id="KW-1015">Disulfide bond</keyword>
<dbReference type="Proteomes" id="UP000887568">
    <property type="component" value="Unplaced"/>
</dbReference>
<evidence type="ECO:0000256" key="12">
    <source>
        <dbReference type="ARBA" id="ARBA00023157"/>
    </source>
</evidence>
<keyword evidence="6" id="KW-0732">Signal</keyword>
<keyword evidence="8 19" id="KW-1133">Transmembrane helix</keyword>
<evidence type="ECO:0000256" key="1">
    <source>
        <dbReference type="ARBA" id="ARBA00004141"/>
    </source>
</evidence>
<feature type="disulfide bond" evidence="16">
    <location>
        <begin position="418"/>
        <end position="436"/>
    </location>
</feature>
<evidence type="ECO:0000256" key="10">
    <source>
        <dbReference type="ARBA" id="ARBA00023065"/>
    </source>
</evidence>
<dbReference type="EnsemblMetazoa" id="XM_038189273.1">
    <property type="protein sequence ID" value="XP_038045201.1"/>
    <property type="gene ID" value="LOC119719783"/>
</dbReference>
<feature type="disulfide bond" evidence="16">
    <location>
        <begin position="343"/>
        <end position="355"/>
    </location>
</feature>
<dbReference type="OMA" id="NCETERI"/>
<dbReference type="Pfam" id="PF00858">
    <property type="entry name" value="ASC"/>
    <property type="match status" value="2"/>
</dbReference>
<keyword evidence="7" id="KW-0677">Repeat</keyword>
<evidence type="ECO:0000256" key="3">
    <source>
        <dbReference type="ARBA" id="ARBA00022448"/>
    </source>
</evidence>
<evidence type="ECO:0000256" key="14">
    <source>
        <dbReference type="ARBA" id="ARBA00023201"/>
    </source>
</evidence>
<dbReference type="InterPro" id="IPR023415">
    <property type="entry name" value="LDLR_class-A_CS"/>
</dbReference>
<evidence type="ECO:0000256" key="13">
    <source>
        <dbReference type="ARBA" id="ARBA00023180"/>
    </source>
</evidence>
<keyword evidence="14 17" id="KW-0739">Sodium transport</keyword>
<dbReference type="GO" id="GO:0015280">
    <property type="term" value="F:ligand-gated sodium channel activity"/>
    <property type="evidence" value="ECO:0007669"/>
    <property type="project" value="TreeGrafter"/>
</dbReference>
<dbReference type="GeneID" id="119719783"/>
<evidence type="ECO:0000256" key="9">
    <source>
        <dbReference type="ARBA" id="ARBA00023053"/>
    </source>
</evidence>
<evidence type="ECO:0000256" key="15">
    <source>
        <dbReference type="ARBA" id="ARBA00023303"/>
    </source>
</evidence>
<dbReference type="OrthoDB" id="9978656at2759"/>
<evidence type="ECO:0000256" key="16">
    <source>
        <dbReference type="PROSITE-ProRule" id="PRU00124"/>
    </source>
</evidence>
<evidence type="ECO:0000256" key="2">
    <source>
        <dbReference type="ARBA" id="ARBA00004167"/>
    </source>
</evidence>
<dbReference type="PROSITE" id="PS01209">
    <property type="entry name" value="LDLRA_1"/>
    <property type="match status" value="1"/>
</dbReference>
<keyword evidence="11 19" id="KW-0472">Membrane</keyword>
<accession>A0A913Z2H7</accession>
<evidence type="ECO:0000256" key="5">
    <source>
        <dbReference type="ARBA" id="ARBA00022692"/>
    </source>
</evidence>
<dbReference type="AlphaFoldDB" id="A0A913Z2H7"/>
<keyword evidence="10 17" id="KW-0406">Ion transport</keyword>
<feature type="region of interest" description="Disordered" evidence="18">
    <location>
        <begin position="372"/>
        <end position="408"/>
    </location>
</feature>
<comment type="subcellular location">
    <subcellularLocation>
        <location evidence="1">Membrane</location>
        <topology evidence="1">Multi-pass membrane protein</topology>
    </subcellularLocation>
    <subcellularLocation>
        <location evidence="2">Membrane</location>
        <topology evidence="2">Single-pass membrane protein</topology>
    </subcellularLocation>
</comment>
<protein>
    <submittedName>
        <fullName evidence="20">Uncharacterized protein</fullName>
    </submittedName>
</protein>
<evidence type="ECO:0000313" key="20">
    <source>
        <dbReference type="EnsemblMetazoa" id="XP_038045201.1"/>
    </source>
</evidence>
<dbReference type="PROSITE" id="PS50068">
    <property type="entry name" value="LDLRA_2"/>
    <property type="match status" value="7"/>
</dbReference>
<dbReference type="SUPFAM" id="SSF57424">
    <property type="entry name" value="LDL receptor-like module"/>
    <property type="match status" value="6"/>
</dbReference>
<organism evidence="20 21">
    <name type="scientific">Patiria miniata</name>
    <name type="common">Bat star</name>
    <name type="synonym">Asterina miniata</name>
    <dbReference type="NCBI Taxonomy" id="46514"/>
    <lineage>
        <taxon>Eukaryota</taxon>
        <taxon>Metazoa</taxon>
        <taxon>Echinodermata</taxon>
        <taxon>Eleutherozoa</taxon>
        <taxon>Asterozoa</taxon>
        <taxon>Asteroidea</taxon>
        <taxon>Valvatacea</taxon>
        <taxon>Valvatida</taxon>
        <taxon>Asterinidae</taxon>
        <taxon>Patiria</taxon>
    </lineage>
</organism>
<dbReference type="CDD" id="cd00112">
    <property type="entry name" value="LDLa"/>
    <property type="match status" value="6"/>
</dbReference>
<dbReference type="Gene3D" id="1.10.287.770">
    <property type="entry name" value="YojJ-like"/>
    <property type="match status" value="1"/>
</dbReference>
<evidence type="ECO:0000256" key="7">
    <source>
        <dbReference type="ARBA" id="ARBA00022737"/>
    </source>
</evidence>
<name>A0A913Z2H7_PATMI</name>
<keyword evidence="15 17" id="KW-0407">Ion channel</keyword>
<proteinExistence type="inferred from homology"/>
<evidence type="ECO:0000256" key="8">
    <source>
        <dbReference type="ARBA" id="ARBA00022989"/>
    </source>
</evidence>
<reference evidence="20" key="1">
    <citation type="submission" date="2022-11" db="UniProtKB">
        <authorList>
            <consortium name="EnsemblMetazoa"/>
        </authorList>
    </citation>
    <scope>IDENTIFICATION</scope>
</reference>
<dbReference type="SMART" id="SM00192">
    <property type="entry name" value="LDLa"/>
    <property type="match status" value="8"/>
</dbReference>
<evidence type="ECO:0000256" key="6">
    <source>
        <dbReference type="ARBA" id="ARBA00022729"/>
    </source>
</evidence>
<comment type="similarity">
    <text evidence="17">Belongs to the amiloride-sensitive sodium channel (TC 1.A.6) family.</text>
</comment>
<evidence type="ECO:0000256" key="17">
    <source>
        <dbReference type="RuleBase" id="RU000679"/>
    </source>
</evidence>
<evidence type="ECO:0000256" key="18">
    <source>
        <dbReference type="SAM" id="MobiDB-lite"/>
    </source>
</evidence>
<dbReference type="PRINTS" id="PR00261">
    <property type="entry name" value="LDLRECEPTOR"/>
</dbReference>
<feature type="transmembrane region" description="Helical" evidence="19">
    <location>
        <begin position="84"/>
        <end position="109"/>
    </location>
</feature>
<evidence type="ECO:0000313" key="21">
    <source>
        <dbReference type="Proteomes" id="UP000887568"/>
    </source>
</evidence>
<dbReference type="FunFam" id="4.10.400.10:FF:000002">
    <property type="entry name" value="Low-density lipoprotein receptor-related protein 1"/>
    <property type="match status" value="1"/>
</dbReference>
<dbReference type="RefSeq" id="XP_038045201.1">
    <property type="nucleotide sequence ID" value="XM_038189273.1"/>
</dbReference>
<feature type="disulfide bond" evidence="16">
    <location>
        <begin position="350"/>
        <end position="368"/>
    </location>
</feature>
<keyword evidence="21" id="KW-1185">Reference proteome</keyword>
<dbReference type="Pfam" id="PF00057">
    <property type="entry name" value="Ldl_recept_a"/>
    <property type="match status" value="5"/>
</dbReference>
<dbReference type="GO" id="GO:0005886">
    <property type="term" value="C:plasma membrane"/>
    <property type="evidence" value="ECO:0007669"/>
    <property type="project" value="TreeGrafter"/>
</dbReference>
<evidence type="ECO:0000256" key="4">
    <source>
        <dbReference type="ARBA" id="ARBA00022461"/>
    </source>
</evidence>
<feature type="disulfide bond" evidence="16">
    <location>
        <begin position="234"/>
        <end position="249"/>
    </location>
</feature>
<comment type="caution">
    <text evidence="16">Lacks conserved residue(s) required for the propagation of feature annotation.</text>
</comment>
<dbReference type="FunFam" id="1.10.287.770:FF:000001">
    <property type="entry name" value="Acid-sensing ion channel subunit 1"/>
    <property type="match status" value="1"/>
</dbReference>
<keyword evidence="9" id="KW-0915">Sodium</keyword>
<dbReference type="InterPro" id="IPR001873">
    <property type="entry name" value="ENaC"/>
</dbReference>
<keyword evidence="4 17" id="KW-0894">Sodium channel</keyword>
<keyword evidence="13" id="KW-0325">Glycoprotein</keyword>
<feature type="transmembrane region" description="Helical" evidence="19">
    <location>
        <begin position="918"/>
        <end position="940"/>
    </location>
</feature>
<dbReference type="InterPro" id="IPR036055">
    <property type="entry name" value="LDL_receptor-like_sf"/>
</dbReference>
<evidence type="ECO:0000256" key="11">
    <source>
        <dbReference type="ARBA" id="ARBA00023136"/>
    </source>
</evidence>
<keyword evidence="5 17" id="KW-0812">Transmembrane</keyword>
<evidence type="ECO:0000256" key="19">
    <source>
        <dbReference type="SAM" id="Phobius"/>
    </source>
</evidence>
<dbReference type="Gene3D" id="2.60.470.10">
    <property type="entry name" value="Acid-sensing ion channels like domains"/>
    <property type="match status" value="1"/>
</dbReference>
<dbReference type="PANTHER" id="PTHR11690:SF248">
    <property type="entry name" value="PICKPOCKET 17, ISOFORM A"/>
    <property type="match status" value="1"/>
</dbReference>
<dbReference type="InterPro" id="IPR002172">
    <property type="entry name" value="LDrepeatLR_classA_rpt"/>
</dbReference>
<dbReference type="PANTHER" id="PTHR11690">
    <property type="entry name" value="AMILORIDE-SENSITIVE SODIUM CHANNEL-RELATED"/>
    <property type="match status" value="1"/>
</dbReference>
<dbReference type="Gene3D" id="4.10.400.10">
    <property type="entry name" value="Low-density Lipoprotein Receptor"/>
    <property type="match status" value="8"/>
</dbReference>
<feature type="disulfide bond" evidence="16">
    <location>
        <begin position="271"/>
        <end position="286"/>
    </location>
</feature>